<feature type="compositionally biased region" description="Basic and acidic residues" evidence="1">
    <location>
        <begin position="89"/>
        <end position="99"/>
    </location>
</feature>
<evidence type="ECO:0000313" key="3">
    <source>
        <dbReference type="Proteomes" id="UP000553632"/>
    </source>
</evidence>
<name>A0A7J6RBW9_PEROL</name>
<accession>A0A7J6RBW9</accession>
<dbReference type="AlphaFoldDB" id="A0A7J6RBW9"/>
<feature type="region of interest" description="Disordered" evidence="1">
    <location>
        <begin position="1"/>
        <end position="20"/>
    </location>
</feature>
<feature type="compositionally biased region" description="Polar residues" evidence="1">
    <location>
        <begin position="1"/>
        <end position="16"/>
    </location>
</feature>
<evidence type="ECO:0000256" key="1">
    <source>
        <dbReference type="SAM" id="MobiDB-lite"/>
    </source>
</evidence>
<organism evidence="2 3">
    <name type="scientific">Perkinsus olseni</name>
    <name type="common">Perkinsus atlanticus</name>
    <dbReference type="NCBI Taxonomy" id="32597"/>
    <lineage>
        <taxon>Eukaryota</taxon>
        <taxon>Sar</taxon>
        <taxon>Alveolata</taxon>
        <taxon>Perkinsozoa</taxon>
        <taxon>Perkinsea</taxon>
        <taxon>Perkinsida</taxon>
        <taxon>Perkinsidae</taxon>
        <taxon>Perkinsus</taxon>
    </lineage>
</organism>
<keyword evidence="3" id="KW-1185">Reference proteome</keyword>
<feature type="non-terminal residue" evidence="2">
    <location>
        <position position="1"/>
    </location>
</feature>
<evidence type="ECO:0000313" key="2">
    <source>
        <dbReference type="EMBL" id="KAF4718168.1"/>
    </source>
</evidence>
<proteinExistence type="predicted"/>
<feature type="region of interest" description="Disordered" evidence="1">
    <location>
        <begin position="70"/>
        <end position="99"/>
    </location>
</feature>
<dbReference type="Proteomes" id="UP000553632">
    <property type="component" value="Unassembled WGS sequence"/>
</dbReference>
<feature type="non-terminal residue" evidence="2">
    <location>
        <position position="99"/>
    </location>
</feature>
<protein>
    <submittedName>
        <fullName evidence="2">Uncharacterized protein</fullName>
    </submittedName>
</protein>
<gene>
    <name evidence="2" type="ORF">FOZ63_018591</name>
</gene>
<sequence>ASIDSTEAAPSQTCAQPVSEGEFREGWAVVMVVVPVLADEERDVMRSTVYISGINAQLLAMSSYHHRAVPYGRRRGDDEGRPLINSSSVRDRYTATDRL</sequence>
<comment type="caution">
    <text evidence="2">The sequence shown here is derived from an EMBL/GenBank/DDBJ whole genome shotgun (WGS) entry which is preliminary data.</text>
</comment>
<reference evidence="2 3" key="1">
    <citation type="submission" date="2020-04" db="EMBL/GenBank/DDBJ databases">
        <title>Perkinsus olseni comparative genomics.</title>
        <authorList>
            <person name="Bogema D.R."/>
        </authorList>
    </citation>
    <scope>NUCLEOTIDE SEQUENCE [LARGE SCALE GENOMIC DNA]</scope>
    <source>
        <strain evidence="2 3">ATCC PRA-207</strain>
    </source>
</reference>
<dbReference type="EMBL" id="JABANO010026646">
    <property type="protein sequence ID" value="KAF4718168.1"/>
    <property type="molecule type" value="Genomic_DNA"/>
</dbReference>